<accession>A0A0D3CN40</accession>
<proteinExistence type="predicted"/>
<dbReference type="eggNOG" id="KOG4210">
    <property type="taxonomic scope" value="Eukaryota"/>
</dbReference>
<comment type="subcellular location">
    <subcellularLocation>
        <location evidence="1">Nucleus</location>
    </subcellularLocation>
</comment>
<dbReference type="GO" id="GO:0006950">
    <property type="term" value="P:response to stress"/>
    <property type="evidence" value="ECO:0007669"/>
    <property type="project" value="UniProtKB-ARBA"/>
</dbReference>
<evidence type="ECO:0000256" key="1">
    <source>
        <dbReference type="ARBA" id="ARBA00004123"/>
    </source>
</evidence>
<dbReference type="InterPro" id="IPR051992">
    <property type="entry name" value="OxStress_Response_Reg"/>
</dbReference>
<reference evidence="4 5" key="1">
    <citation type="journal article" date="2014" name="Genome Biol.">
        <title>Transcriptome and methylome profiling reveals relics of genome dominance in the mesopolyploid Brassica oleracea.</title>
        <authorList>
            <person name="Parkin I.A."/>
            <person name="Koh C."/>
            <person name="Tang H."/>
            <person name="Robinson S.J."/>
            <person name="Kagale S."/>
            <person name="Clarke W.E."/>
            <person name="Town C.D."/>
            <person name="Nixon J."/>
            <person name="Krishnakumar V."/>
            <person name="Bidwell S.L."/>
            <person name="Denoeud F."/>
            <person name="Belcram H."/>
            <person name="Links M.G."/>
            <person name="Just J."/>
            <person name="Clarke C."/>
            <person name="Bender T."/>
            <person name="Huebert T."/>
            <person name="Mason A.S."/>
            <person name="Pires J.C."/>
            <person name="Barker G."/>
            <person name="Moore J."/>
            <person name="Walley P.G."/>
            <person name="Manoli S."/>
            <person name="Batley J."/>
            <person name="Edwards D."/>
            <person name="Nelson M.N."/>
            <person name="Wang X."/>
            <person name="Paterson A.H."/>
            <person name="King G."/>
            <person name="Bancroft I."/>
            <person name="Chalhoub B."/>
            <person name="Sharpe A.G."/>
        </authorList>
    </citation>
    <scope>NUCLEOTIDE SEQUENCE</scope>
    <source>
        <strain evidence="4 5">cv. TO1000</strain>
    </source>
</reference>
<sequence>TFIIITIIVKIVLYKKPLFLLSSLDQLEAAFKKKKNMHYQEQMESLMLGEEHRRGNCVRDADEGFNSPSSFPNSPDDSVRRSSSPLRRGLSKHYKGKSQSFTSLSEALTVEDLAKPENPFNVKLKQRRGNIHCRRLSGCGGASEQNLGVHDAFHSGNGRPLRLSGNRAPLRAQTLSAAHISALLTRT</sequence>
<keyword evidence="2" id="KW-0539">Nucleus</keyword>
<organism evidence="4 5">
    <name type="scientific">Brassica oleracea var. oleracea</name>
    <dbReference type="NCBI Taxonomy" id="109376"/>
    <lineage>
        <taxon>Eukaryota</taxon>
        <taxon>Viridiplantae</taxon>
        <taxon>Streptophyta</taxon>
        <taxon>Embryophyta</taxon>
        <taxon>Tracheophyta</taxon>
        <taxon>Spermatophyta</taxon>
        <taxon>Magnoliopsida</taxon>
        <taxon>eudicotyledons</taxon>
        <taxon>Gunneridae</taxon>
        <taxon>Pentapetalae</taxon>
        <taxon>rosids</taxon>
        <taxon>malvids</taxon>
        <taxon>Brassicales</taxon>
        <taxon>Brassicaceae</taxon>
        <taxon>Brassiceae</taxon>
        <taxon>Brassica</taxon>
    </lineage>
</organism>
<evidence type="ECO:0000313" key="5">
    <source>
        <dbReference type="Proteomes" id="UP000032141"/>
    </source>
</evidence>
<dbReference type="PANTHER" id="PTHR33172">
    <property type="entry name" value="OS08G0516900 PROTEIN"/>
    <property type="match status" value="1"/>
</dbReference>
<dbReference type="Proteomes" id="UP000032141">
    <property type="component" value="Chromosome C5"/>
</dbReference>
<dbReference type="AlphaFoldDB" id="A0A0D3CN40"/>
<dbReference type="HOGENOM" id="CLU_1671715_0_0_1"/>
<reference evidence="4" key="2">
    <citation type="submission" date="2015-03" db="UniProtKB">
        <authorList>
            <consortium name="EnsemblPlants"/>
        </authorList>
    </citation>
    <scope>IDENTIFICATION</scope>
</reference>
<evidence type="ECO:0000256" key="3">
    <source>
        <dbReference type="SAM" id="MobiDB-lite"/>
    </source>
</evidence>
<feature type="compositionally biased region" description="Low complexity" evidence="3">
    <location>
        <begin position="65"/>
        <end position="88"/>
    </location>
</feature>
<dbReference type="PANTHER" id="PTHR33172:SF96">
    <property type="entry name" value="PROTEIN OXIDATIVE STRESS 3 LIKE 3"/>
    <property type="match status" value="1"/>
</dbReference>
<evidence type="ECO:0000256" key="2">
    <source>
        <dbReference type="ARBA" id="ARBA00023242"/>
    </source>
</evidence>
<evidence type="ECO:0000313" key="4">
    <source>
        <dbReference type="EnsemblPlants" id="Bo5g150190.1"/>
    </source>
</evidence>
<keyword evidence="5" id="KW-1185">Reference proteome</keyword>
<feature type="region of interest" description="Disordered" evidence="3">
    <location>
        <begin position="61"/>
        <end position="92"/>
    </location>
</feature>
<dbReference type="OMA" id="GNIHCRR"/>
<dbReference type="GO" id="GO:0005634">
    <property type="term" value="C:nucleus"/>
    <property type="evidence" value="ECO:0007669"/>
    <property type="project" value="UniProtKB-SubCell"/>
</dbReference>
<dbReference type="STRING" id="109376.A0A0D3CN40"/>
<protein>
    <submittedName>
        <fullName evidence="4">Uncharacterized protein</fullName>
    </submittedName>
</protein>
<dbReference type="Gramene" id="Bo5g150190.1">
    <property type="protein sequence ID" value="Bo5g150190.1"/>
    <property type="gene ID" value="Bo5g150190"/>
</dbReference>
<name>A0A0D3CN40_BRAOL</name>
<dbReference type="EnsemblPlants" id="Bo5g150190.1">
    <property type="protein sequence ID" value="Bo5g150190.1"/>
    <property type="gene ID" value="Bo5g150190"/>
</dbReference>